<accession>A0A231N132</accession>
<dbReference type="Proteomes" id="UP000217763">
    <property type="component" value="Chromosome"/>
</dbReference>
<organism evidence="1 2">
    <name type="scientific">Zobellella denitrificans</name>
    <dbReference type="NCBI Taxonomy" id="347534"/>
    <lineage>
        <taxon>Bacteria</taxon>
        <taxon>Pseudomonadati</taxon>
        <taxon>Pseudomonadota</taxon>
        <taxon>Gammaproteobacteria</taxon>
        <taxon>Aeromonadales</taxon>
        <taxon>Aeromonadaceae</taxon>
        <taxon>Zobellella</taxon>
    </lineage>
</organism>
<dbReference type="RefSeq" id="WP_094038805.1">
    <property type="nucleotide sequence ID" value="NZ_CP012621.1"/>
</dbReference>
<protein>
    <submittedName>
        <fullName evidence="1">Uncharacterized protein</fullName>
    </submittedName>
</protein>
<sequence length="63" mass="7294">MELSRLHSGMLCATRKGPGWIMSIDAEHHSLHMKAQGEEREFDVDLDDILDDPQVHNPEDIYY</sequence>
<keyword evidence="2" id="KW-1185">Reference proteome</keyword>
<evidence type="ECO:0000313" key="2">
    <source>
        <dbReference type="Proteomes" id="UP000217763"/>
    </source>
</evidence>
<dbReference type="OrthoDB" id="5817318at2"/>
<evidence type="ECO:0000313" key="1">
    <source>
        <dbReference type="EMBL" id="ATG73997.1"/>
    </source>
</evidence>
<dbReference type="AlphaFoldDB" id="A0A231N132"/>
<proteinExistence type="predicted"/>
<reference evidence="2" key="1">
    <citation type="submission" date="2015-09" db="EMBL/GenBank/DDBJ databases">
        <authorList>
            <person name="Shao Z."/>
            <person name="Wang L."/>
        </authorList>
    </citation>
    <scope>NUCLEOTIDE SEQUENCE [LARGE SCALE GENOMIC DNA]</scope>
    <source>
        <strain evidence="2">F13-1</strain>
    </source>
</reference>
<name>A0A231N132_9GAMM</name>
<dbReference type="EMBL" id="CP012621">
    <property type="protein sequence ID" value="ATG73997.1"/>
    <property type="molecule type" value="Genomic_DNA"/>
</dbReference>
<dbReference type="KEGG" id="zdf:AN401_09140"/>
<gene>
    <name evidence="1" type="ORF">AN401_09140</name>
</gene>